<keyword evidence="3" id="KW-1185">Reference proteome</keyword>
<protein>
    <submittedName>
        <fullName evidence="2">DLW-39 family protein</fullName>
    </submittedName>
</protein>
<feature type="compositionally biased region" description="Low complexity" evidence="1">
    <location>
        <begin position="43"/>
        <end position="59"/>
    </location>
</feature>
<name>A0ABZ2FJ23_9MICO</name>
<evidence type="ECO:0000313" key="2">
    <source>
        <dbReference type="EMBL" id="WWF06530.1"/>
    </source>
</evidence>
<dbReference type="RefSeq" id="WP_068425341.1">
    <property type="nucleotide sequence ID" value="NZ_CP104874.1"/>
</dbReference>
<sequence length="59" mass="6149">MKKVLVLVAAAAGAVYARHRIEQQRSEKDLHAATSRMGNAPKSSSGTGAAWAAASDRPT</sequence>
<feature type="region of interest" description="Disordered" evidence="1">
    <location>
        <begin position="21"/>
        <end position="59"/>
    </location>
</feature>
<dbReference type="NCBIfam" id="NF038356">
    <property type="entry name" value="actino_DLW39"/>
    <property type="match status" value="1"/>
</dbReference>
<proteinExistence type="predicted"/>
<dbReference type="EMBL" id="CP104874">
    <property type="protein sequence ID" value="WWF06530.1"/>
    <property type="molecule type" value="Genomic_DNA"/>
</dbReference>
<dbReference type="Proteomes" id="UP001381003">
    <property type="component" value="Chromosome"/>
</dbReference>
<reference evidence="2 3" key="1">
    <citation type="submission" date="2022-09" db="EMBL/GenBank/DDBJ databases">
        <title>Complete genome sequence of Janibacter terrae strain COS04-44, PCL-degrading bacteria isolated from oil spilled coast.</title>
        <authorList>
            <person name="Park H."/>
            <person name="Kim J.Y."/>
            <person name="An S.H."/>
            <person name="Lee C.M."/>
            <person name="Weon H.-Y."/>
        </authorList>
    </citation>
    <scope>NUCLEOTIDE SEQUENCE [LARGE SCALE GENOMIC DNA]</scope>
    <source>
        <strain evidence="2 3">COS04-44</strain>
    </source>
</reference>
<feature type="compositionally biased region" description="Basic and acidic residues" evidence="1">
    <location>
        <begin position="21"/>
        <end position="31"/>
    </location>
</feature>
<dbReference type="InterPro" id="IPR047990">
    <property type="entry name" value="DLW39-like"/>
</dbReference>
<organism evidence="2 3">
    <name type="scientific">Janibacter terrae</name>
    <dbReference type="NCBI Taxonomy" id="103817"/>
    <lineage>
        <taxon>Bacteria</taxon>
        <taxon>Bacillati</taxon>
        <taxon>Actinomycetota</taxon>
        <taxon>Actinomycetes</taxon>
        <taxon>Micrococcales</taxon>
        <taxon>Intrasporangiaceae</taxon>
        <taxon>Janibacter</taxon>
    </lineage>
</organism>
<accession>A0ABZ2FJ23</accession>
<evidence type="ECO:0000256" key="1">
    <source>
        <dbReference type="SAM" id="MobiDB-lite"/>
    </source>
</evidence>
<gene>
    <name evidence="2" type="ORF">N5P18_06585</name>
</gene>
<evidence type="ECO:0000313" key="3">
    <source>
        <dbReference type="Proteomes" id="UP001381003"/>
    </source>
</evidence>